<organism evidence="3 4">
    <name type="scientific">Macrolepiota fuliginosa MF-IS2</name>
    <dbReference type="NCBI Taxonomy" id="1400762"/>
    <lineage>
        <taxon>Eukaryota</taxon>
        <taxon>Fungi</taxon>
        <taxon>Dikarya</taxon>
        <taxon>Basidiomycota</taxon>
        <taxon>Agaricomycotina</taxon>
        <taxon>Agaricomycetes</taxon>
        <taxon>Agaricomycetidae</taxon>
        <taxon>Agaricales</taxon>
        <taxon>Agaricineae</taxon>
        <taxon>Agaricaceae</taxon>
        <taxon>Macrolepiota</taxon>
    </lineage>
</organism>
<protein>
    <submittedName>
        <fullName evidence="3">Uncharacterized protein</fullName>
    </submittedName>
</protein>
<keyword evidence="2" id="KW-1133">Transmembrane helix</keyword>
<keyword evidence="4" id="KW-1185">Reference proteome</keyword>
<keyword evidence="2" id="KW-0812">Transmembrane</keyword>
<comment type="caution">
    <text evidence="3">The sequence shown here is derived from an EMBL/GenBank/DDBJ whole genome shotgun (WGS) entry which is preliminary data.</text>
</comment>
<name>A0A9P6C1F3_9AGAR</name>
<gene>
    <name evidence="3" type="ORF">P691DRAFT_49951</name>
</gene>
<dbReference type="AlphaFoldDB" id="A0A9P6C1F3"/>
<evidence type="ECO:0000313" key="4">
    <source>
        <dbReference type="Proteomes" id="UP000807342"/>
    </source>
</evidence>
<feature type="region of interest" description="Disordered" evidence="1">
    <location>
        <begin position="257"/>
        <end position="281"/>
    </location>
</feature>
<keyword evidence="2" id="KW-0472">Membrane</keyword>
<proteinExistence type="predicted"/>
<accession>A0A9P6C1F3</accession>
<feature type="compositionally biased region" description="Basic and acidic residues" evidence="1">
    <location>
        <begin position="265"/>
        <end position="278"/>
    </location>
</feature>
<feature type="transmembrane region" description="Helical" evidence="2">
    <location>
        <begin position="178"/>
        <end position="205"/>
    </location>
</feature>
<dbReference type="EMBL" id="MU151163">
    <property type="protein sequence ID" value="KAF9448386.1"/>
    <property type="molecule type" value="Genomic_DNA"/>
</dbReference>
<reference evidence="3" key="1">
    <citation type="submission" date="2020-11" db="EMBL/GenBank/DDBJ databases">
        <authorList>
            <consortium name="DOE Joint Genome Institute"/>
            <person name="Ahrendt S."/>
            <person name="Riley R."/>
            <person name="Andreopoulos W."/>
            <person name="Labutti K."/>
            <person name="Pangilinan J."/>
            <person name="Ruiz-Duenas F.J."/>
            <person name="Barrasa J.M."/>
            <person name="Sanchez-Garcia M."/>
            <person name="Camarero S."/>
            <person name="Miyauchi S."/>
            <person name="Serrano A."/>
            <person name="Linde D."/>
            <person name="Babiker R."/>
            <person name="Drula E."/>
            <person name="Ayuso-Fernandez I."/>
            <person name="Pacheco R."/>
            <person name="Padilla G."/>
            <person name="Ferreira P."/>
            <person name="Barriuso J."/>
            <person name="Kellner H."/>
            <person name="Castanera R."/>
            <person name="Alfaro M."/>
            <person name="Ramirez L."/>
            <person name="Pisabarro A.G."/>
            <person name="Kuo A."/>
            <person name="Tritt A."/>
            <person name="Lipzen A."/>
            <person name="He G."/>
            <person name="Yan M."/>
            <person name="Ng V."/>
            <person name="Cullen D."/>
            <person name="Martin F."/>
            <person name="Rosso M.-N."/>
            <person name="Henrissat B."/>
            <person name="Hibbett D."/>
            <person name="Martinez A.T."/>
            <person name="Grigoriev I.V."/>
        </authorList>
    </citation>
    <scope>NUCLEOTIDE SEQUENCE</scope>
    <source>
        <strain evidence="3">MF-IS2</strain>
    </source>
</reference>
<dbReference type="OrthoDB" id="3227921at2759"/>
<dbReference type="Proteomes" id="UP000807342">
    <property type="component" value="Unassembled WGS sequence"/>
</dbReference>
<evidence type="ECO:0000313" key="3">
    <source>
        <dbReference type="EMBL" id="KAF9448386.1"/>
    </source>
</evidence>
<evidence type="ECO:0000256" key="1">
    <source>
        <dbReference type="SAM" id="MobiDB-lite"/>
    </source>
</evidence>
<sequence length="312" mass="34315">MNVTMMSDPHPSEPSTFVENLACNETKIWSLEDHLAMTTCDYRWFDYAESTDILVTVNFSRIPTSVDTSLKTSVYIGMADSVDDVQASTPPMYLFPGARLHGIYQISIQERITNRRAAALGVAKYRSFVVTSVYSLFPDTISPILADNNTATLRVSIVLPAEVPVEEEYYEKSVFNGFALLGGIWTIVNGLFAGMFGSTLLLVLFGVKPLSIYGFVHSVQPRKISLVGGQDVQPISEEERDRIVRIIREHLLDIDDGVETTDGQPRSDLEAASGDHPHNSVALMVGSTGRDGAEKANAEQENLLSVEYAAKT</sequence>
<evidence type="ECO:0000256" key="2">
    <source>
        <dbReference type="SAM" id="Phobius"/>
    </source>
</evidence>